<feature type="compositionally biased region" description="Basic and acidic residues" evidence="1">
    <location>
        <begin position="42"/>
        <end position="77"/>
    </location>
</feature>
<organism evidence="2 3">
    <name type="scientific">Dendrobium chrysotoxum</name>
    <name type="common">Orchid</name>
    <dbReference type="NCBI Taxonomy" id="161865"/>
    <lineage>
        <taxon>Eukaryota</taxon>
        <taxon>Viridiplantae</taxon>
        <taxon>Streptophyta</taxon>
        <taxon>Embryophyta</taxon>
        <taxon>Tracheophyta</taxon>
        <taxon>Spermatophyta</taxon>
        <taxon>Magnoliopsida</taxon>
        <taxon>Liliopsida</taxon>
        <taxon>Asparagales</taxon>
        <taxon>Orchidaceae</taxon>
        <taxon>Epidendroideae</taxon>
        <taxon>Malaxideae</taxon>
        <taxon>Dendrobiinae</taxon>
        <taxon>Dendrobium</taxon>
    </lineage>
</organism>
<feature type="compositionally biased region" description="Basic and acidic residues" evidence="1">
    <location>
        <begin position="243"/>
        <end position="253"/>
    </location>
</feature>
<proteinExistence type="predicted"/>
<dbReference type="EMBL" id="JAGFBR010000016">
    <property type="protein sequence ID" value="KAH0453793.1"/>
    <property type="molecule type" value="Genomic_DNA"/>
</dbReference>
<evidence type="ECO:0000313" key="2">
    <source>
        <dbReference type="EMBL" id="KAH0453793.1"/>
    </source>
</evidence>
<sequence>MGMSFPAVGMRRGGGGGGEGVGREGRTSRASSRGLRCSGRGKPKEERKEESEERLPWWRTVPHERRRKESNEERSCDEGWWMERTMAGRRLVAAARRRELTTRRAEALSRPEVGSSRMRTEGLRRRLRPSDTRRSSPPEREPGRREWETWESRRLFRRDEAASAAEVGGSRRRAERWKVSETVRNGRGWSCWGRWAESRRKEVGCRGEELRRSWPEVGAVRAARMSRRVDFPAPLGPTTARSSPERTVRETSRRMWVGGGGNGWSRRRKAAGGLE</sequence>
<feature type="region of interest" description="Disordered" evidence="1">
    <location>
        <begin position="99"/>
        <end position="146"/>
    </location>
</feature>
<evidence type="ECO:0000256" key="1">
    <source>
        <dbReference type="SAM" id="MobiDB-lite"/>
    </source>
</evidence>
<name>A0AAV7GDH6_DENCH</name>
<feature type="region of interest" description="Disordered" evidence="1">
    <location>
        <begin position="1"/>
        <end position="79"/>
    </location>
</feature>
<feature type="compositionally biased region" description="Gly residues" evidence="1">
    <location>
        <begin position="11"/>
        <end position="20"/>
    </location>
</feature>
<reference evidence="2 3" key="1">
    <citation type="journal article" date="2021" name="Hortic Res">
        <title>Chromosome-scale assembly of the Dendrobium chrysotoxum genome enhances the understanding of orchid evolution.</title>
        <authorList>
            <person name="Zhang Y."/>
            <person name="Zhang G.Q."/>
            <person name="Zhang D."/>
            <person name="Liu X.D."/>
            <person name="Xu X.Y."/>
            <person name="Sun W.H."/>
            <person name="Yu X."/>
            <person name="Zhu X."/>
            <person name="Wang Z.W."/>
            <person name="Zhao X."/>
            <person name="Zhong W.Y."/>
            <person name="Chen H."/>
            <person name="Yin W.L."/>
            <person name="Huang T."/>
            <person name="Niu S.C."/>
            <person name="Liu Z.J."/>
        </authorList>
    </citation>
    <scope>NUCLEOTIDE SEQUENCE [LARGE SCALE GENOMIC DNA]</scope>
    <source>
        <strain evidence="2">Lindl</strain>
    </source>
</reference>
<protein>
    <submittedName>
        <fullName evidence="2">Uncharacterized protein</fullName>
    </submittedName>
</protein>
<dbReference type="Proteomes" id="UP000775213">
    <property type="component" value="Unassembled WGS sequence"/>
</dbReference>
<accession>A0AAV7GDH6</accession>
<feature type="compositionally biased region" description="Basic and acidic residues" evidence="1">
    <location>
        <begin position="99"/>
        <end position="109"/>
    </location>
</feature>
<gene>
    <name evidence="2" type="ORF">IEQ34_018117</name>
</gene>
<comment type="caution">
    <text evidence="2">The sequence shown here is derived from an EMBL/GenBank/DDBJ whole genome shotgun (WGS) entry which is preliminary data.</text>
</comment>
<evidence type="ECO:0000313" key="3">
    <source>
        <dbReference type="Proteomes" id="UP000775213"/>
    </source>
</evidence>
<feature type="compositionally biased region" description="Basic and acidic residues" evidence="1">
    <location>
        <begin position="118"/>
        <end position="146"/>
    </location>
</feature>
<feature type="region of interest" description="Disordered" evidence="1">
    <location>
        <begin position="230"/>
        <end position="275"/>
    </location>
</feature>
<keyword evidence="3" id="KW-1185">Reference proteome</keyword>
<dbReference type="AlphaFoldDB" id="A0AAV7GDH6"/>
<feature type="compositionally biased region" description="Basic residues" evidence="1">
    <location>
        <begin position="265"/>
        <end position="275"/>
    </location>
</feature>